<name>A0A3Q9I6L6_9BACL</name>
<dbReference type="Pfam" id="PF01979">
    <property type="entry name" value="Amidohydro_1"/>
    <property type="match status" value="1"/>
</dbReference>
<comment type="similarity">
    <text evidence="2 8">Belongs to the metallo-dependent hydrolases superfamily. ATZ/TRZ family.</text>
</comment>
<dbReference type="GO" id="GO:0008270">
    <property type="term" value="F:zinc ion binding"/>
    <property type="evidence" value="ECO:0007669"/>
    <property type="project" value="UniProtKB-UniRule"/>
</dbReference>
<comment type="catalytic activity">
    <reaction evidence="8">
        <text>guanine + H2O + H(+) = xanthine + NH4(+)</text>
        <dbReference type="Rhea" id="RHEA:14665"/>
        <dbReference type="ChEBI" id="CHEBI:15377"/>
        <dbReference type="ChEBI" id="CHEBI:15378"/>
        <dbReference type="ChEBI" id="CHEBI:16235"/>
        <dbReference type="ChEBI" id="CHEBI:17712"/>
        <dbReference type="ChEBI" id="CHEBI:28938"/>
        <dbReference type="EC" id="3.5.4.3"/>
    </reaction>
</comment>
<accession>A0A3Q9I6L6</accession>
<proteinExistence type="inferred from homology"/>
<dbReference type="InterPro" id="IPR011059">
    <property type="entry name" value="Metal-dep_hydrolase_composite"/>
</dbReference>
<organism evidence="10 11">
    <name type="scientific">Paenibacillus lutimineralis</name>
    <dbReference type="NCBI Taxonomy" id="2707005"/>
    <lineage>
        <taxon>Bacteria</taxon>
        <taxon>Bacillati</taxon>
        <taxon>Bacillota</taxon>
        <taxon>Bacilli</taxon>
        <taxon>Bacillales</taxon>
        <taxon>Paenibacillaceae</taxon>
        <taxon>Paenibacillus</taxon>
    </lineage>
</organism>
<dbReference type="SUPFAM" id="SSF51556">
    <property type="entry name" value="Metallo-dependent hydrolases"/>
    <property type="match status" value="1"/>
</dbReference>
<keyword evidence="5 8" id="KW-0378">Hydrolase</keyword>
<dbReference type="Gene3D" id="2.30.40.10">
    <property type="entry name" value="Urease, subunit C, domain 1"/>
    <property type="match status" value="1"/>
</dbReference>
<dbReference type="UniPathway" id="UPA00603">
    <property type="reaction ID" value="UER00660"/>
</dbReference>
<evidence type="ECO:0000256" key="8">
    <source>
        <dbReference type="RuleBase" id="RU366009"/>
    </source>
</evidence>
<dbReference type="EMBL" id="CP034346">
    <property type="protein sequence ID" value="AZS13859.1"/>
    <property type="molecule type" value="Genomic_DNA"/>
</dbReference>
<dbReference type="RefSeq" id="WP_126995945.1">
    <property type="nucleotide sequence ID" value="NZ_CP034346.1"/>
</dbReference>
<dbReference type="InterPro" id="IPR014311">
    <property type="entry name" value="Guanine_deaminase"/>
</dbReference>
<evidence type="ECO:0000256" key="6">
    <source>
        <dbReference type="ARBA" id="ARBA00022833"/>
    </source>
</evidence>
<evidence type="ECO:0000256" key="5">
    <source>
        <dbReference type="ARBA" id="ARBA00022801"/>
    </source>
</evidence>
<evidence type="ECO:0000313" key="11">
    <source>
        <dbReference type="Proteomes" id="UP000270678"/>
    </source>
</evidence>
<dbReference type="AlphaFoldDB" id="A0A3Q9I6L6"/>
<dbReference type="PANTHER" id="PTHR11271">
    <property type="entry name" value="GUANINE DEAMINASE"/>
    <property type="match status" value="1"/>
</dbReference>
<protein>
    <recommendedName>
        <fullName evidence="3 7">Guanine deaminase</fullName>
        <shortName evidence="8">Guanase</shortName>
        <ecNumber evidence="3 7">3.5.4.3</ecNumber>
    </recommendedName>
    <alternativeName>
        <fullName evidence="8">Guanine aminohydrolase</fullName>
    </alternativeName>
</protein>
<reference evidence="11" key="1">
    <citation type="submission" date="2018-12" db="EMBL/GenBank/DDBJ databases">
        <title>Complete genome sequence of Paenibacillus sp. MBLB1234.</title>
        <authorList>
            <person name="Nam Y.-D."/>
            <person name="Kang J."/>
            <person name="Chung W.-H."/>
            <person name="Park Y.S."/>
        </authorList>
    </citation>
    <scope>NUCLEOTIDE SEQUENCE [LARGE SCALE GENOMIC DNA]</scope>
    <source>
        <strain evidence="11">MBLB1234</strain>
    </source>
</reference>
<dbReference type="InterPro" id="IPR032466">
    <property type="entry name" value="Metal_Hydrolase"/>
</dbReference>
<dbReference type="GO" id="GO:0005829">
    <property type="term" value="C:cytosol"/>
    <property type="evidence" value="ECO:0007669"/>
    <property type="project" value="TreeGrafter"/>
</dbReference>
<dbReference type="PANTHER" id="PTHR11271:SF6">
    <property type="entry name" value="GUANINE DEAMINASE"/>
    <property type="match status" value="1"/>
</dbReference>
<gene>
    <name evidence="10" type="primary">guaD</name>
    <name evidence="10" type="ORF">EI981_04920</name>
</gene>
<evidence type="ECO:0000259" key="9">
    <source>
        <dbReference type="Pfam" id="PF01979"/>
    </source>
</evidence>
<evidence type="ECO:0000256" key="4">
    <source>
        <dbReference type="ARBA" id="ARBA00022723"/>
    </source>
</evidence>
<dbReference type="NCBIfam" id="TIGR02967">
    <property type="entry name" value="guan_deamin"/>
    <property type="match status" value="1"/>
</dbReference>
<dbReference type="OrthoDB" id="9807210at2"/>
<dbReference type="SUPFAM" id="SSF51338">
    <property type="entry name" value="Composite domain of metallo-dependent hydrolases"/>
    <property type="match status" value="1"/>
</dbReference>
<dbReference type="GO" id="GO:0008892">
    <property type="term" value="F:guanine deaminase activity"/>
    <property type="evidence" value="ECO:0007669"/>
    <property type="project" value="UniProtKB-UniRule"/>
</dbReference>
<sequence length="454" mass="50540">MDQYMQLFQGTAFSSQSSKEIQILKDYLFAINAEGMIEKVVAPEDAEYHPLLEAYQGKSNFHRLTEGQYLLPGFIDLHVHAPQWAQSGTALDIPLYDWLNTYTFPLESKFADLDFAEKVYDDLVSTLLANGTTTVLYFATVHKEASLLLAELCAKKGQRGLVGKVVMDDPAQNPEYYRDADTNLALVDTEEFILAVRELAKTVKQGIYPVVTPRFIPSCTNEALEGLGKLAAKYDAYVQSHCSESDWAHGYVRDRFDKNDAFALHDFGLLREKSVMAHCNFLDEPDADLFAETGTAIAHCPVSNAYFANSVIPVAHFHAKGIDIGLGTDISGGFSPSLFDNVRQAVISSRMLEDGVDPSLPAHERGVPDSRITIDEAFYLATAGGGESLSLPIGRLQQNYAWDVQIIDTKLPSAKLPIFDENEDLHGIFEKIMYLARPENIREVWVQGMKVHSR</sequence>
<evidence type="ECO:0000313" key="10">
    <source>
        <dbReference type="EMBL" id="AZS13859.1"/>
    </source>
</evidence>
<dbReference type="InterPro" id="IPR051607">
    <property type="entry name" value="Metallo-dep_hydrolases"/>
</dbReference>
<dbReference type="GO" id="GO:0006147">
    <property type="term" value="P:guanine catabolic process"/>
    <property type="evidence" value="ECO:0007669"/>
    <property type="project" value="UniProtKB-UniRule"/>
</dbReference>
<dbReference type="Proteomes" id="UP000270678">
    <property type="component" value="Chromosome"/>
</dbReference>
<evidence type="ECO:0000256" key="3">
    <source>
        <dbReference type="ARBA" id="ARBA00012781"/>
    </source>
</evidence>
<feature type="domain" description="Amidohydrolase-related" evidence="9">
    <location>
        <begin position="69"/>
        <end position="448"/>
    </location>
</feature>
<evidence type="ECO:0000256" key="2">
    <source>
        <dbReference type="ARBA" id="ARBA00006745"/>
    </source>
</evidence>
<dbReference type="EC" id="3.5.4.3" evidence="3 7"/>
<evidence type="ECO:0000256" key="7">
    <source>
        <dbReference type="NCBIfam" id="TIGR02967"/>
    </source>
</evidence>
<comment type="function">
    <text evidence="8">Catalyzes the hydrolytic deamination of guanine, producing xanthine and ammonia.</text>
</comment>
<dbReference type="KEGG" id="plut:EI981_04920"/>
<dbReference type="InterPro" id="IPR006680">
    <property type="entry name" value="Amidohydro-rel"/>
</dbReference>
<keyword evidence="4 8" id="KW-0479">Metal-binding</keyword>
<comment type="pathway">
    <text evidence="1 8">Purine metabolism; guanine degradation; xanthine from guanine: step 1/1.</text>
</comment>
<keyword evidence="6 8" id="KW-0862">Zinc</keyword>
<comment type="cofactor">
    <cofactor evidence="8">
        <name>Zn(2+)</name>
        <dbReference type="ChEBI" id="CHEBI:29105"/>
    </cofactor>
    <text evidence="8">Binds 1 zinc ion per subunit.</text>
</comment>
<dbReference type="Gene3D" id="3.20.20.140">
    <property type="entry name" value="Metal-dependent hydrolases"/>
    <property type="match status" value="1"/>
</dbReference>
<evidence type="ECO:0000256" key="1">
    <source>
        <dbReference type="ARBA" id="ARBA00004984"/>
    </source>
</evidence>
<keyword evidence="11" id="KW-1185">Reference proteome</keyword>